<feature type="transmembrane region" description="Helical" evidence="6">
    <location>
        <begin position="222"/>
        <end position="246"/>
    </location>
</feature>
<dbReference type="InterPro" id="IPR045069">
    <property type="entry name" value="MATE_euk"/>
</dbReference>
<organism evidence="7 8">
    <name type="scientific">Vanilla planifolia</name>
    <name type="common">Vanilla</name>
    <dbReference type="NCBI Taxonomy" id="51239"/>
    <lineage>
        <taxon>Eukaryota</taxon>
        <taxon>Viridiplantae</taxon>
        <taxon>Streptophyta</taxon>
        <taxon>Embryophyta</taxon>
        <taxon>Tracheophyta</taxon>
        <taxon>Spermatophyta</taxon>
        <taxon>Magnoliopsida</taxon>
        <taxon>Liliopsida</taxon>
        <taxon>Asparagales</taxon>
        <taxon>Orchidaceae</taxon>
        <taxon>Vanilloideae</taxon>
        <taxon>Vanilleae</taxon>
        <taxon>Vanilla</taxon>
    </lineage>
</organism>
<dbReference type="GO" id="GO:0016020">
    <property type="term" value="C:membrane"/>
    <property type="evidence" value="ECO:0007669"/>
    <property type="project" value="UniProtKB-SubCell"/>
</dbReference>
<feature type="transmembrane region" description="Helical" evidence="6">
    <location>
        <begin position="110"/>
        <end position="131"/>
    </location>
</feature>
<dbReference type="Proteomes" id="UP000636800">
    <property type="component" value="Chromosome 1"/>
</dbReference>
<protein>
    <submittedName>
        <fullName evidence="7">Uncharacterized protein</fullName>
    </submittedName>
</protein>
<comment type="subcellular location">
    <subcellularLocation>
        <location evidence="1">Membrane</location>
        <topology evidence="1">Multi-pass membrane protein</topology>
    </subcellularLocation>
</comment>
<feature type="transmembrane region" description="Helical" evidence="6">
    <location>
        <begin position="29"/>
        <end position="48"/>
    </location>
</feature>
<gene>
    <name evidence="7" type="ORF">HPP92_003042</name>
</gene>
<keyword evidence="3 6" id="KW-0812">Transmembrane</keyword>
<dbReference type="GO" id="GO:1990961">
    <property type="term" value="P:xenobiotic detoxification by transmembrane export across the plasma membrane"/>
    <property type="evidence" value="ECO:0007669"/>
    <property type="project" value="InterPro"/>
</dbReference>
<evidence type="ECO:0000256" key="4">
    <source>
        <dbReference type="ARBA" id="ARBA00022989"/>
    </source>
</evidence>
<evidence type="ECO:0000256" key="1">
    <source>
        <dbReference type="ARBA" id="ARBA00004141"/>
    </source>
</evidence>
<evidence type="ECO:0000256" key="6">
    <source>
        <dbReference type="SAM" id="Phobius"/>
    </source>
</evidence>
<feature type="transmembrane region" description="Helical" evidence="6">
    <location>
        <begin position="69"/>
        <end position="90"/>
    </location>
</feature>
<name>A0A835RU42_VANPL</name>
<dbReference type="CDD" id="cd13132">
    <property type="entry name" value="MATE_eukaryotic"/>
    <property type="match status" value="1"/>
</dbReference>
<keyword evidence="4 6" id="KW-1133">Transmembrane helix</keyword>
<evidence type="ECO:0000313" key="7">
    <source>
        <dbReference type="EMBL" id="KAG0498351.1"/>
    </source>
</evidence>
<reference evidence="7 8" key="1">
    <citation type="journal article" date="2020" name="Nat. Food">
        <title>A phased Vanilla planifolia genome enables genetic improvement of flavour and production.</title>
        <authorList>
            <person name="Hasing T."/>
            <person name="Tang H."/>
            <person name="Brym M."/>
            <person name="Khazi F."/>
            <person name="Huang T."/>
            <person name="Chambers A.H."/>
        </authorList>
    </citation>
    <scope>NUCLEOTIDE SEQUENCE [LARGE SCALE GENOMIC DNA]</scope>
    <source>
        <tissue evidence="7">Leaf</tissue>
    </source>
</reference>
<evidence type="ECO:0000256" key="5">
    <source>
        <dbReference type="ARBA" id="ARBA00023136"/>
    </source>
</evidence>
<dbReference type="InterPro" id="IPR002528">
    <property type="entry name" value="MATE_fam"/>
</dbReference>
<comment type="caution">
    <text evidence="7">The sequence shown here is derived from an EMBL/GenBank/DDBJ whole genome shotgun (WGS) entry which is preliminary data.</text>
</comment>
<evidence type="ECO:0000313" key="8">
    <source>
        <dbReference type="Proteomes" id="UP000636800"/>
    </source>
</evidence>
<feature type="transmembrane region" description="Helical" evidence="6">
    <location>
        <begin position="188"/>
        <end position="210"/>
    </location>
</feature>
<dbReference type="GO" id="GO:0015297">
    <property type="term" value="F:antiporter activity"/>
    <property type="evidence" value="ECO:0007669"/>
    <property type="project" value="InterPro"/>
</dbReference>
<dbReference type="Pfam" id="PF01554">
    <property type="entry name" value="MatE"/>
    <property type="match status" value="1"/>
</dbReference>
<dbReference type="OrthoDB" id="7848262at2759"/>
<dbReference type="EMBL" id="JADCNL010000001">
    <property type="protein sequence ID" value="KAG0498351.1"/>
    <property type="molecule type" value="Genomic_DNA"/>
</dbReference>
<accession>A0A835RU42</accession>
<dbReference type="GO" id="GO:0042910">
    <property type="term" value="F:xenobiotic transmembrane transporter activity"/>
    <property type="evidence" value="ECO:0007669"/>
    <property type="project" value="InterPro"/>
</dbReference>
<dbReference type="NCBIfam" id="TIGR00797">
    <property type="entry name" value="matE"/>
    <property type="match status" value="1"/>
</dbReference>
<evidence type="ECO:0000256" key="2">
    <source>
        <dbReference type="ARBA" id="ARBA00010199"/>
    </source>
</evidence>
<keyword evidence="8" id="KW-1185">Reference proteome</keyword>
<keyword evidence="5 6" id="KW-0472">Membrane</keyword>
<feature type="transmembrane region" description="Helical" evidence="6">
    <location>
        <begin position="252"/>
        <end position="273"/>
    </location>
</feature>
<evidence type="ECO:0000256" key="3">
    <source>
        <dbReference type="ARBA" id="ARBA00022692"/>
    </source>
</evidence>
<dbReference type="PANTHER" id="PTHR11206">
    <property type="entry name" value="MULTIDRUG RESISTANCE PROTEIN"/>
    <property type="match status" value="1"/>
</dbReference>
<sequence>MLSAAATVLFHAPASWVLVHKTGLGYKGAALASSISYWVNVLLLAFYIKLSPACKQTWSGFSKDAFHGLVVFLKLAVPSATMICFEYWAFEAAVILSGLLPNPKLVTSSMSIGLNTCSLIYTITFGLEAAISTRVSNELGAGNPGAARLAISVMAVIFTMEGLAVGLTLIFLRNIWGQAYSKDKEVVAHVASIIPLISAVHLLDAFQCLFSGIVRGCGWQKICAIIDLGSFYIAGIPIAVLLTFKLHLGGKGLWTGIICALVVQVALLAMLTFRSDFNREAEKAMERVHGIAELQEGMTESKGWFS</sequence>
<feature type="transmembrane region" description="Helical" evidence="6">
    <location>
        <begin position="151"/>
        <end position="176"/>
    </location>
</feature>
<comment type="similarity">
    <text evidence="2">Belongs to the multi antimicrobial extrusion (MATE) (TC 2.A.66.1) family.</text>
</comment>
<proteinExistence type="inferred from homology"/>
<dbReference type="AlphaFoldDB" id="A0A835RU42"/>